<proteinExistence type="predicted"/>
<sequence length="110" mass="12691">MEQAYETLRLDYNGTCYKEPSENGGEMYVMRFTSDYCPSNEEYPKMDGSQPWNKPPCTGTGYTGSSEHLVPEYTYGRGQDITDGAIYKIDKDGNETMVAMWNHDRFERIE</sequence>
<evidence type="ECO:0000313" key="1">
    <source>
        <dbReference type="EMBL" id="EHL14788.1"/>
    </source>
</evidence>
<organism evidence="1 2">
    <name type="scientific">Peptoanaerobacter stomatis</name>
    <dbReference type="NCBI Taxonomy" id="796937"/>
    <lineage>
        <taxon>Bacteria</taxon>
        <taxon>Bacillati</taxon>
        <taxon>Bacillota</taxon>
        <taxon>Clostridia</taxon>
        <taxon>Peptostreptococcales</taxon>
        <taxon>Filifactoraceae</taxon>
        <taxon>Peptoanaerobacter</taxon>
    </lineage>
</organism>
<gene>
    <name evidence="1" type="ORF">HMPREF9630_00831</name>
</gene>
<protein>
    <submittedName>
        <fullName evidence="1">Uncharacterized protein</fullName>
    </submittedName>
</protein>
<accession>V9HNQ8</accession>
<dbReference type="EMBL" id="AFZF02000004">
    <property type="protein sequence ID" value="EHL14788.1"/>
    <property type="molecule type" value="Genomic_DNA"/>
</dbReference>
<evidence type="ECO:0000313" key="2">
    <source>
        <dbReference type="Proteomes" id="UP000017818"/>
    </source>
</evidence>
<dbReference type="Proteomes" id="UP000017818">
    <property type="component" value="Unassembled WGS sequence"/>
</dbReference>
<comment type="caution">
    <text evidence="1">The sequence shown here is derived from an EMBL/GenBank/DDBJ whole genome shotgun (WGS) entry which is preliminary data.</text>
</comment>
<dbReference type="AlphaFoldDB" id="V9HNQ8"/>
<name>V9HNQ8_9FIRM</name>
<reference evidence="1 2" key="1">
    <citation type="submission" date="2012-05" db="EMBL/GenBank/DDBJ databases">
        <title>The Genome Sequence of Eubacteriaceae bacterium CM2.</title>
        <authorList>
            <consortium name="The Broad Institute Genome Sequencing Platform"/>
            <person name="Earl A."/>
            <person name="Ward D."/>
            <person name="Feldgarden M."/>
            <person name="Gevers D."/>
            <person name="Sizova M."/>
            <person name="Hazen A."/>
            <person name="Epstein S."/>
            <person name="Walker B."/>
            <person name="Young S.K."/>
            <person name="Zeng Q."/>
            <person name="Gargeya S."/>
            <person name="Fitzgerald M."/>
            <person name="Haas B."/>
            <person name="Abouelleil A."/>
            <person name="Alvarado L."/>
            <person name="Arachchi H.M."/>
            <person name="Berlin A."/>
            <person name="Chapman S.B."/>
            <person name="Goldberg J."/>
            <person name="Griggs A."/>
            <person name="Gujja S."/>
            <person name="Hansen M."/>
            <person name="Howarth C."/>
            <person name="Imamovic A."/>
            <person name="Larimer J."/>
            <person name="McCowen C."/>
            <person name="Montmayeur A."/>
            <person name="Murphy C."/>
            <person name="Neiman D."/>
            <person name="Pearson M."/>
            <person name="Priest M."/>
            <person name="Roberts A."/>
            <person name="Saif S."/>
            <person name="Shea T."/>
            <person name="Sisk P."/>
            <person name="Sykes S."/>
            <person name="Wortman J."/>
            <person name="Nusbaum C."/>
            <person name="Birren B."/>
        </authorList>
    </citation>
    <scope>NUCLEOTIDE SEQUENCE [LARGE SCALE GENOMIC DNA]</scope>
    <source>
        <strain evidence="1 2">CM2</strain>
    </source>
</reference>
<dbReference type="HOGENOM" id="CLU_2168577_0_0_9"/>